<dbReference type="CDD" id="cd00130">
    <property type="entry name" value="PAS"/>
    <property type="match status" value="1"/>
</dbReference>
<sequence>MKNEWKGMLDHLPDAIIITDKLGAVRAFNNNTLQLLGYEAERLIDRSLCQFLNKVSATEIMNRLLNTLEGVSQLPVEHHELEIIRKDGKIVPVQTGIVPFISQGIPYVCFALRDISVFREQILRLKDENLQLKNTLSRSKENNERLRDFSDITAHNLRGPVCNLQLLLNLYNYESEPNKKEFLMEKFDKVVSGLNHTLDVLVESVQFKRSPEKNKSLDLKEILERTQNLLIAQIDSSDCIIESDFSKVRWVAYNQIYMESIFLNLIGNAIKYRSENRRLLIEIKSWKDKERLMLSFKDNGLGIDLNKHQKDIFGFKKVFHNHPDAKGIGLFMTKTQIESQGGSIKVKSEPGQGCCFIISLN</sequence>
<keyword evidence="3" id="KW-0597">Phosphoprotein</keyword>
<feature type="coiled-coil region" evidence="6">
    <location>
        <begin position="115"/>
        <end position="142"/>
    </location>
</feature>
<organism evidence="9 10">
    <name type="scientific">Euzebyella saccharophila</name>
    <dbReference type="NCBI Taxonomy" id="679664"/>
    <lineage>
        <taxon>Bacteria</taxon>
        <taxon>Pseudomonadati</taxon>
        <taxon>Bacteroidota</taxon>
        <taxon>Flavobacteriia</taxon>
        <taxon>Flavobacteriales</taxon>
        <taxon>Flavobacteriaceae</taxon>
        <taxon>Euzebyella</taxon>
    </lineage>
</organism>
<dbReference type="SUPFAM" id="SSF55785">
    <property type="entry name" value="PYP-like sensor domain (PAS domain)"/>
    <property type="match status" value="1"/>
</dbReference>
<dbReference type="PROSITE" id="PS50112">
    <property type="entry name" value="PAS"/>
    <property type="match status" value="1"/>
</dbReference>
<evidence type="ECO:0000256" key="3">
    <source>
        <dbReference type="ARBA" id="ARBA00022553"/>
    </source>
</evidence>
<dbReference type="InterPro" id="IPR036890">
    <property type="entry name" value="HATPase_C_sf"/>
</dbReference>
<dbReference type="Proteomes" id="UP001595814">
    <property type="component" value="Unassembled WGS sequence"/>
</dbReference>
<dbReference type="SMART" id="SM00091">
    <property type="entry name" value="PAS"/>
    <property type="match status" value="1"/>
</dbReference>
<dbReference type="InterPro" id="IPR004358">
    <property type="entry name" value="Sig_transdc_His_kin-like_C"/>
</dbReference>
<dbReference type="InterPro" id="IPR052162">
    <property type="entry name" value="Sensor_kinase/Photoreceptor"/>
</dbReference>
<dbReference type="PROSITE" id="PS50109">
    <property type="entry name" value="HIS_KIN"/>
    <property type="match status" value="1"/>
</dbReference>
<evidence type="ECO:0000313" key="10">
    <source>
        <dbReference type="Proteomes" id="UP001595814"/>
    </source>
</evidence>
<dbReference type="NCBIfam" id="TIGR00229">
    <property type="entry name" value="sensory_box"/>
    <property type="match status" value="1"/>
</dbReference>
<dbReference type="PANTHER" id="PTHR43304">
    <property type="entry name" value="PHYTOCHROME-LIKE PROTEIN CPH1"/>
    <property type="match status" value="1"/>
</dbReference>
<accession>A0ABV8JS25</accession>
<name>A0ABV8JS25_9FLAO</name>
<keyword evidence="6" id="KW-0175">Coiled coil</keyword>
<evidence type="ECO:0000256" key="5">
    <source>
        <dbReference type="ARBA" id="ARBA00022777"/>
    </source>
</evidence>
<feature type="domain" description="Histidine kinase" evidence="7">
    <location>
        <begin position="152"/>
        <end position="361"/>
    </location>
</feature>
<dbReference type="InterPro" id="IPR005467">
    <property type="entry name" value="His_kinase_dom"/>
</dbReference>
<protein>
    <recommendedName>
        <fullName evidence="2">histidine kinase</fullName>
        <ecNumber evidence="2">2.7.13.3</ecNumber>
    </recommendedName>
</protein>
<evidence type="ECO:0000256" key="1">
    <source>
        <dbReference type="ARBA" id="ARBA00000085"/>
    </source>
</evidence>
<dbReference type="PANTHER" id="PTHR43304:SF1">
    <property type="entry name" value="PAC DOMAIN-CONTAINING PROTEIN"/>
    <property type="match status" value="1"/>
</dbReference>
<proteinExistence type="predicted"/>
<dbReference type="Pfam" id="PF13426">
    <property type="entry name" value="PAS_9"/>
    <property type="match status" value="1"/>
</dbReference>
<feature type="domain" description="PAS" evidence="8">
    <location>
        <begin position="1"/>
        <end position="71"/>
    </location>
</feature>
<dbReference type="Gene3D" id="3.30.450.20">
    <property type="entry name" value="PAS domain"/>
    <property type="match status" value="1"/>
</dbReference>
<comment type="catalytic activity">
    <reaction evidence="1">
        <text>ATP + protein L-histidine = ADP + protein N-phospho-L-histidine.</text>
        <dbReference type="EC" id="2.7.13.3"/>
    </reaction>
</comment>
<dbReference type="InterPro" id="IPR003594">
    <property type="entry name" value="HATPase_dom"/>
</dbReference>
<dbReference type="EC" id="2.7.13.3" evidence="2"/>
<dbReference type="RefSeq" id="WP_192463660.1">
    <property type="nucleotide sequence ID" value="NZ_JACYFJ010000010.1"/>
</dbReference>
<dbReference type="PRINTS" id="PR00344">
    <property type="entry name" value="BCTRLSENSOR"/>
</dbReference>
<dbReference type="InterPro" id="IPR000014">
    <property type="entry name" value="PAS"/>
</dbReference>
<evidence type="ECO:0000256" key="6">
    <source>
        <dbReference type="SAM" id="Coils"/>
    </source>
</evidence>
<comment type="caution">
    <text evidence="9">The sequence shown here is derived from an EMBL/GenBank/DDBJ whole genome shotgun (WGS) entry which is preliminary data.</text>
</comment>
<dbReference type="Gene3D" id="3.30.565.10">
    <property type="entry name" value="Histidine kinase-like ATPase, C-terminal domain"/>
    <property type="match status" value="1"/>
</dbReference>
<keyword evidence="5" id="KW-0418">Kinase</keyword>
<dbReference type="InterPro" id="IPR035965">
    <property type="entry name" value="PAS-like_dom_sf"/>
</dbReference>
<keyword evidence="4" id="KW-0808">Transferase</keyword>
<dbReference type="SUPFAM" id="SSF55874">
    <property type="entry name" value="ATPase domain of HSP90 chaperone/DNA topoisomerase II/histidine kinase"/>
    <property type="match status" value="1"/>
</dbReference>
<dbReference type="EMBL" id="JBHSAW010000007">
    <property type="protein sequence ID" value="MFC4096411.1"/>
    <property type="molecule type" value="Genomic_DNA"/>
</dbReference>
<dbReference type="Pfam" id="PF02518">
    <property type="entry name" value="HATPase_c"/>
    <property type="match status" value="1"/>
</dbReference>
<keyword evidence="10" id="KW-1185">Reference proteome</keyword>
<reference evidence="10" key="1">
    <citation type="journal article" date="2019" name="Int. J. Syst. Evol. Microbiol.">
        <title>The Global Catalogue of Microorganisms (GCM) 10K type strain sequencing project: providing services to taxonomists for standard genome sequencing and annotation.</title>
        <authorList>
            <consortium name="The Broad Institute Genomics Platform"/>
            <consortium name="The Broad Institute Genome Sequencing Center for Infectious Disease"/>
            <person name="Wu L."/>
            <person name="Ma J."/>
        </authorList>
    </citation>
    <scope>NUCLEOTIDE SEQUENCE [LARGE SCALE GENOMIC DNA]</scope>
    <source>
        <strain evidence="10">CECT 7477</strain>
    </source>
</reference>
<evidence type="ECO:0000256" key="4">
    <source>
        <dbReference type="ARBA" id="ARBA00022679"/>
    </source>
</evidence>
<evidence type="ECO:0000313" key="9">
    <source>
        <dbReference type="EMBL" id="MFC4096411.1"/>
    </source>
</evidence>
<dbReference type="SMART" id="SM00387">
    <property type="entry name" value="HATPase_c"/>
    <property type="match status" value="1"/>
</dbReference>
<gene>
    <name evidence="9" type="ORF">ACFOUT_11045</name>
</gene>
<evidence type="ECO:0000259" key="8">
    <source>
        <dbReference type="PROSITE" id="PS50112"/>
    </source>
</evidence>
<evidence type="ECO:0000256" key="2">
    <source>
        <dbReference type="ARBA" id="ARBA00012438"/>
    </source>
</evidence>
<evidence type="ECO:0000259" key="7">
    <source>
        <dbReference type="PROSITE" id="PS50109"/>
    </source>
</evidence>